<evidence type="ECO:0000256" key="4">
    <source>
        <dbReference type="SAM" id="Phobius"/>
    </source>
</evidence>
<dbReference type="InterPro" id="IPR015373">
    <property type="entry name" value="Interferon/interleukin_rcp_dom"/>
</dbReference>
<organism evidence="8 9">
    <name type="scientific">Mugilogobius chulae</name>
    <name type="common">yellowstripe goby</name>
    <dbReference type="NCBI Taxonomy" id="88201"/>
    <lineage>
        <taxon>Eukaryota</taxon>
        <taxon>Metazoa</taxon>
        <taxon>Chordata</taxon>
        <taxon>Craniata</taxon>
        <taxon>Vertebrata</taxon>
        <taxon>Euteleostomi</taxon>
        <taxon>Actinopterygii</taxon>
        <taxon>Neopterygii</taxon>
        <taxon>Teleostei</taxon>
        <taxon>Neoteleostei</taxon>
        <taxon>Acanthomorphata</taxon>
        <taxon>Gobiaria</taxon>
        <taxon>Gobiiformes</taxon>
        <taxon>Gobioidei</taxon>
        <taxon>Gobiidae</taxon>
        <taxon>Gobionellinae</taxon>
        <taxon>Mugilogobius</taxon>
    </lineage>
</organism>
<feature type="domain" description="Fibronectin type-III" evidence="5">
    <location>
        <begin position="1936"/>
        <end position="2023"/>
    </location>
</feature>
<dbReference type="InterPro" id="IPR021109">
    <property type="entry name" value="Peptidase_aspartic_dom_sf"/>
</dbReference>
<dbReference type="EMBL" id="JBBPFD010000013">
    <property type="protein sequence ID" value="KAK7901581.1"/>
    <property type="molecule type" value="Genomic_DNA"/>
</dbReference>
<dbReference type="Pfam" id="PF17919">
    <property type="entry name" value="RT_RNaseH_2"/>
    <property type="match status" value="1"/>
</dbReference>
<dbReference type="GO" id="GO:0003676">
    <property type="term" value="F:nucleic acid binding"/>
    <property type="evidence" value="ECO:0007669"/>
    <property type="project" value="InterPro"/>
</dbReference>
<dbReference type="PROSITE" id="PS50853">
    <property type="entry name" value="FN3"/>
    <property type="match status" value="14"/>
</dbReference>
<feature type="transmembrane region" description="Helical" evidence="4">
    <location>
        <begin position="3160"/>
        <end position="3178"/>
    </location>
</feature>
<accession>A0AAW0NIX1</accession>
<protein>
    <recommendedName>
        <fullName evidence="2">ribonuclease H</fullName>
        <ecNumber evidence="2">3.1.26.4</ecNumber>
    </recommendedName>
</protein>
<dbReference type="CDD" id="cd09274">
    <property type="entry name" value="RNase_HI_RT_Ty3"/>
    <property type="match status" value="1"/>
</dbReference>
<dbReference type="PROSITE" id="PS50994">
    <property type="entry name" value="INTEGRASE"/>
    <property type="match status" value="1"/>
</dbReference>
<feature type="domain" description="Fibronectin type-III" evidence="5">
    <location>
        <begin position="992"/>
        <end position="1081"/>
    </location>
</feature>
<dbReference type="InterPro" id="IPR012337">
    <property type="entry name" value="RNaseH-like_sf"/>
</dbReference>
<evidence type="ECO:0000256" key="2">
    <source>
        <dbReference type="ARBA" id="ARBA00012180"/>
    </source>
</evidence>
<dbReference type="PROSITE" id="PS50878">
    <property type="entry name" value="RT_POL"/>
    <property type="match status" value="1"/>
</dbReference>
<feature type="compositionally biased region" description="Basic and acidic residues" evidence="3">
    <location>
        <begin position="8"/>
        <end position="21"/>
    </location>
</feature>
<name>A0AAW0NIX1_9GOBI</name>
<dbReference type="GO" id="GO:0004523">
    <property type="term" value="F:RNA-DNA hybrid ribonuclease activity"/>
    <property type="evidence" value="ECO:0007669"/>
    <property type="project" value="UniProtKB-EC"/>
</dbReference>
<dbReference type="InterPro" id="IPR041588">
    <property type="entry name" value="Integrase_H2C2"/>
</dbReference>
<feature type="domain" description="Fibronectin type-III" evidence="5">
    <location>
        <begin position="4186"/>
        <end position="4274"/>
    </location>
</feature>
<feature type="domain" description="Fibronectin type-III" evidence="5">
    <location>
        <begin position="1761"/>
        <end position="1847"/>
    </location>
</feature>
<evidence type="ECO:0000259" key="5">
    <source>
        <dbReference type="PROSITE" id="PS50853"/>
    </source>
</evidence>
<dbReference type="Gene3D" id="2.60.40.10">
    <property type="entry name" value="Immunoglobulins"/>
    <property type="match status" value="15"/>
</dbReference>
<evidence type="ECO:0000313" key="9">
    <source>
        <dbReference type="Proteomes" id="UP001460270"/>
    </source>
</evidence>
<evidence type="ECO:0000256" key="3">
    <source>
        <dbReference type="SAM" id="MobiDB-lite"/>
    </source>
</evidence>
<keyword evidence="4" id="KW-0472">Membrane</keyword>
<dbReference type="InterPro" id="IPR043128">
    <property type="entry name" value="Rev_trsase/Diguanyl_cyclase"/>
</dbReference>
<dbReference type="SUPFAM" id="SSF53098">
    <property type="entry name" value="Ribonuclease H-like"/>
    <property type="match status" value="1"/>
</dbReference>
<feature type="domain" description="Fibronectin type-III" evidence="5">
    <location>
        <begin position="4938"/>
        <end position="5022"/>
    </location>
</feature>
<feature type="domain" description="Fibronectin type-III" evidence="5">
    <location>
        <begin position="2813"/>
        <end position="2899"/>
    </location>
</feature>
<dbReference type="Gene3D" id="3.30.70.270">
    <property type="match status" value="2"/>
</dbReference>
<feature type="domain" description="Fibronectin type-III" evidence="5">
    <location>
        <begin position="1295"/>
        <end position="1382"/>
    </location>
</feature>
<feature type="domain" description="Integrase catalytic" evidence="7">
    <location>
        <begin position="720"/>
        <end position="871"/>
    </location>
</feature>
<dbReference type="InterPro" id="IPR003961">
    <property type="entry name" value="FN3_dom"/>
</dbReference>
<evidence type="ECO:0000313" key="8">
    <source>
        <dbReference type="EMBL" id="KAK7901581.1"/>
    </source>
</evidence>
<dbReference type="InterPro" id="IPR043502">
    <property type="entry name" value="DNA/RNA_pol_sf"/>
</dbReference>
<feature type="domain" description="Fibronectin type-III" evidence="5">
    <location>
        <begin position="2024"/>
        <end position="2109"/>
    </location>
</feature>
<dbReference type="InterPro" id="IPR036116">
    <property type="entry name" value="FN3_sf"/>
</dbReference>
<dbReference type="CDD" id="cd00063">
    <property type="entry name" value="FN3"/>
    <property type="match status" value="7"/>
</dbReference>
<dbReference type="InterPro" id="IPR001584">
    <property type="entry name" value="Integrase_cat-core"/>
</dbReference>
<evidence type="ECO:0000256" key="1">
    <source>
        <dbReference type="ARBA" id="ARBA00010879"/>
    </source>
</evidence>
<evidence type="ECO:0000259" key="7">
    <source>
        <dbReference type="PROSITE" id="PS50994"/>
    </source>
</evidence>
<feature type="compositionally biased region" description="Basic residues" evidence="3">
    <location>
        <begin position="30"/>
        <end position="40"/>
    </location>
</feature>
<feature type="domain" description="Fibronectin type-III" evidence="5">
    <location>
        <begin position="3841"/>
        <end position="3927"/>
    </location>
</feature>
<feature type="transmembrane region" description="Helical" evidence="4">
    <location>
        <begin position="3135"/>
        <end position="3154"/>
    </location>
</feature>
<dbReference type="FunFam" id="1.10.340.70:FF:000003">
    <property type="entry name" value="Protein CBG25708"/>
    <property type="match status" value="1"/>
</dbReference>
<dbReference type="Proteomes" id="UP001460270">
    <property type="component" value="Unassembled WGS sequence"/>
</dbReference>
<dbReference type="Pfam" id="PF09294">
    <property type="entry name" value="Interfer-bind"/>
    <property type="match status" value="1"/>
</dbReference>
<feature type="domain" description="Fibronectin type-III" evidence="5">
    <location>
        <begin position="1383"/>
        <end position="1469"/>
    </location>
</feature>
<dbReference type="Pfam" id="PF00078">
    <property type="entry name" value="RVT_1"/>
    <property type="match status" value="1"/>
</dbReference>
<dbReference type="Gene3D" id="2.40.70.10">
    <property type="entry name" value="Acid Proteases"/>
    <property type="match status" value="1"/>
</dbReference>
<dbReference type="FunFam" id="3.30.70.270:FF:000026">
    <property type="entry name" value="Transposon Ty3-G Gag-Pol polyprotein"/>
    <property type="match status" value="1"/>
</dbReference>
<reference evidence="9" key="1">
    <citation type="submission" date="2024-04" db="EMBL/GenBank/DDBJ databases">
        <title>Salinicola lusitanus LLJ914,a marine bacterium isolated from the Okinawa Trough.</title>
        <authorList>
            <person name="Li J."/>
        </authorList>
    </citation>
    <scope>NUCLEOTIDE SEQUENCE [LARGE SCALE GENOMIC DNA]</scope>
</reference>
<feature type="domain" description="Fibronectin type-III" evidence="5">
    <location>
        <begin position="3928"/>
        <end position="4013"/>
    </location>
</feature>
<feature type="domain" description="Fibronectin type-III" evidence="5">
    <location>
        <begin position="3316"/>
        <end position="3402"/>
    </location>
</feature>
<dbReference type="InterPro" id="IPR000477">
    <property type="entry name" value="RT_dom"/>
</dbReference>
<dbReference type="Gene3D" id="3.30.420.10">
    <property type="entry name" value="Ribonuclease H-like superfamily/Ribonuclease H"/>
    <property type="match status" value="1"/>
</dbReference>
<feature type="compositionally biased region" description="Basic and acidic residues" evidence="3">
    <location>
        <begin position="41"/>
        <end position="56"/>
    </location>
</feature>
<proteinExistence type="inferred from homology"/>
<dbReference type="Pfam" id="PF00665">
    <property type="entry name" value="rve"/>
    <property type="match status" value="1"/>
</dbReference>
<dbReference type="Gene3D" id="3.10.10.10">
    <property type="entry name" value="HIV Type 1 Reverse Transcriptase, subunit A, domain 1"/>
    <property type="match status" value="1"/>
</dbReference>
<feature type="domain" description="Fibronectin type-III" evidence="5">
    <location>
        <begin position="4361"/>
        <end position="4448"/>
    </location>
</feature>
<dbReference type="Pfam" id="PF17921">
    <property type="entry name" value="Integrase_H2C2"/>
    <property type="match status" value="1"/>
</dbReference>
<dbReference type="Gene3D" id="1.10.340.70">
    <property type="match status" value="1"/>
</dbReference>
<dbReference type="InterPro" id="IPR013783">
    <property type="entry name" value="Ig-like_fold"/>
</dbReference>
<keyword evidence="4" id="KW-1133">Transmembrane helix</keyword>
<feature type="domain" description="Reverse transcriptase" evidence="6">
    <location>
        <begin position="193"/>
        <end position="371"/>
    </location>
</feature>
<dbReference type="GO" id="GO:0015074">
    <property type="term" value="P:DNA integration"/>
    <property type="evidence" value="ECO:0007669"/>
    <property type="project" value="InterPro"/>
</dbReference>
<dbReference type="EC" id="3.1.26.4" evidence="2"/>
<dbReference type="FunFam" id="3.10.20.370:FF:000001">
    <property type="entry name" value="Retrovirus-related Pol polyprotein from transposon 17.6-like protein"/>
    <property type="match status" value="1"/>
</dbReference>
<feature type="domain" description="Fibronectin type-III" evidence="5">
    <location>
        <begin position="3667"/>
        <end position="3753"/>
    </location>
</feature>
<gene>
    <name evidence="8" type="ORF">WMY93_018350</name>
</gene>
<dbReference type="SMART" id="SM00060">
    <property type="entry name" value="FN3"/>
    <property type="match status" value="29"/>
</dbReference>
<dbReference type="CDD" id="cd01647">
    <property type="entry name" value="RT_LTR"/>
    <property type="match status" value="1"/>
</dbReference>
<dbReference type="SUPFAM" id="SSF56672">
    <property type="entry name" value="DNA/RNA polymerases"/>
    <property type="match status" value="1"/>
</dbReference>
<comment type="similarity">
    <text evidence="1">Belongs to the beta type-B retroviral polymerase family. HERV class-II K(HML-2) pol subfamily.</text>
</comment>
<dbReference type="PANTHER" id="PTHR47135:SF4">
    <property type="match status" value="1"/>
</dbReference>
<dbReference type="InterPro" id="IPR041577">
    <property type="entry name" value="RT_RNaseH_2"/>
</dbReference>
<dbReference type="SUPFAM" id="SSF49265">
    <property type="entry name" value="Fibronectin type III"/>
    <property type="match status" value="22"/>
</dbReference>
<dbReference type="SUPFAM" id="SSF50630">
    <property type="entry name" value="Acid proteases"/>
    <property type="match status" value="1"/>
</dbReference>
<comment type="caution">
    <text evidence="8">The sequence shown here is derived from an EMBL/GenBank/DDBJ whole genome shotgun (WGS) entry which is preliminary data.</text>
</comment>
<keyword evidence="9" id="KW-1185">Reference proteome</keyword>
<evidence type="ECO:0000259" key="6">
    <source>
        <dbReference type="PROSITE" id="PS50878"/>
    </source>
</evidence>
<feature type="region of interest" description="Disordered" evidence="3">
    <location>
        <begin position="1"/>
        <end position="59"/>
    </location>
</feature>
<dbReference type="FunFam" id="3.30.420.10:FF:000063">
    <property type="entry name" value="Retrovirus-related Pol polyprotein from transposon 297-like Protein"/>
    <property type="match status" value="1"/>
</dbReference>
<keyword evidence="4" id="KW-0812">Transmembrane</keyword>
<sequence length="5022" mass="539273">MCRSKAKPNRDREHKQKDGQIEQKGNASKRSVKVKKKRIHHVEAKESESEESKSDSDSDLGLYAVSQKGKYSRISVTPLVNGKKMEMELDTGAAVSLIPLELYKQKLRKFPLQPTDIMLKTYTGEPLAPEGVIKVQVELNKQCAVLPLYVVKVEAPPLFDNFKANSAPKFFPPRNVPYALRPRVEAELKRLTELGVISPVTHSDWATPVVPVNKKDSTVRLCGDFKVTLNPALCVDKYPIPRIEDLFASLAGGQRFSKLDLSNAYLQMEVDESSKKLLTISTQKGLFCFNRLPFGVASAPALFQKAMDQVLMGLPHTHCYLDDILVSGPDKQTHLKTLDAVLGRLEEYGLHLKQEKCLFFQESVEYLGHIIDAAGLHKSPEKVRAIVEAPAPSDVSQLRSFLGMLNYYGRFIPDLATVLKPLNELLNKEKKWQWTSACAASFQKAKALLVSQEVLTHYNPELPLRLACDASPYGVGAVLSHVMPDGTEKPIAYASRTLSKAEQNYAQIEREALGIVFGVRKFHQYLYGNTFTLLTDHRPLTTILSPLKSTPSMAAARMQRWALLLSAHNYTIEYRKGAVEVFYTSQLDTLPVSSTEIKRHTMSDSTLSRVTEMVTTGRFPAAKDVGEELSPYILRRHELTLQHGCLMWGLRVIVPPKLRSRVLEELHSAHPGVVRMKSLARSYVWWPGIDSQIEHQTKSCPSCQRIQKDPGLAPLHPWMWPSSPWERIHVDFAGPFEGHMYMVAVDAHSKWPEVHIMDSTTSSKTIQVLRGLFSRYGIPHILVSDNGPQFCSEEFSMFLKSNGVKHIRSAPYHPASNGLAERFVQTFKHALKSSRGTKPVQQRLDTFLLTYRNTPHATTKETPAMLFLGRKLRSRLDFLKPSVSGAVHQSQDAQRQRRQLHSKGRQFDVGMPVLVRDYRKGEDKWTPAVVMEKTGPVSYKVNVGTQGVWKRHVDQMLTRPESVPQETAVNLPSESLQLPLPQTTTLDQMPCPPQNITASTDCEANSITVNWDMSPGAIFYIVMVQDSHGTQEFCYAMDLTCTIENLSCSTNYTVYALASNVICNSSLSDTVIIETVACPPSNIVSTLDCANNEALISWTAEPRIKSFTLQFQLTSCKLSDLKCGLRYTLTVGNHDGICPSINSQPVFMDSVPCGPAVTADVDCATHELTASWSQQSRVWKDILSGCPLRHQRLHQSRHGSLSHTSSMCPHKYRGTDSLPQSYADVTWQANLGALSHEVTAVSSGAPQQMCNSTGNGCRLDDLECGQTYAITAKAWNDQCYSDISAETQLVTEPCPPTGLVVSLDCASNSATLGWDSSINAVSYSAKAMSATGHTVTCDAGADLTCDLGGLECGQSYNFTVTASDGNCESAESEAVSYSTAPCAVTSVEHTVDCDTNSLITSWTSADDSLNYTVKATKSDGTVLNCPTDTASCVLPDLPCGEQYNVTVVPHSSTCTGQSSSPQVVNTGPCVTSNIRAEMQCVDNSLLASWNLAPGATSYVATLSGEGGFSLDSLSYNGFSSFNNLQCAKTFTLDVTGVNDRCNSTATASVKTAPCDPTNVATFLDCASGVATVNWTASVADHVDTCTTTTSTSCELHNLRCGEEYAVIVMAADDSCNSSVLTSLTIVTAPCVPVMQNFSLNCSTNEAVVPWVKDVDALSVTVSAVSSLGHSASCSSSDESSCVLSDCNGIAIVRWDETLGRKSFYASATSATDVKTCSSSTTDCSISPLLCGQIYDINVFAIADHCNSSVPATAQIVTAPCAPQDVAASLVCENNTASVSWTGSVGVVSYNVEALSRNGEKKQCTTNDSTCDIPNMQCGETYRITVTPFSDSCQGYKSQQISYLAGPCPPSQFSVARQCSGNVALVNWTAVPNAEFYEATGLEIVTQHTHNCSSNSTTCSILNLHCGETVAVTVLTRERGCWSQPNQPFMFDAVICPPTGLKAVTTCSNNDITVSWDPSTKSGVTYFLDSAQFGGSAQQYSTSQTSHVITGLQCGELYTLRASAQYQECTSAVSQTIEAQTAPCPPTDLVATTDCGTSSATLTWTQSVRATHYTATFTGADGSVTSCTSNFTSCTVKLDCGLQYTAALIASSGSCDSSPAATLVFDSAPCLPDNVAATLDCAANSFDVSWHSNAQSGPYTALAIGSDGSRVTCNSPGSQCTISGLNCGVLYSIVVTTDNLDCGVINESDYKVLSAPCKPTAVSVDSVDCITNDAVVSWQGTGPDQEQEVIARDIRGNTIGCNSSTFHCAFTNLTCGLSYNISVVGKSNVCTSTPTYGPMLHTAPCLPTRLKTTYDCQTGITLVTWDLAIGATSYTVEAKGSPCPHSNLGTNMDCGANIAVVSWTPGTGILYYNASASALNTDSTETCSTNGSSCNITTLLCGELYSFSVTGQGLNCPSPAQEYKRVKAAPCPPTLVSVDSSCDSDNITVNWATSKGALTYRAVAENTEGERWSCESPTPNATSRSCRAVRRSAFMSWDSMEAVREPGATSKSTKQQIQTELDCPNGALNVSWDILRKLPASIEFYIYNRQGVKILCIDIGCAASDGNCIVPNQKCGSDYDVHLKAVGAKSPCPLPSFDVAVSCDSGLVSVSWANGVSGVEYGVSAVGADGAVHSCSSSSGGCDLDSLECGSEYNVTITPSRNGCVGTRSAPQTVRTVPCVPQLNSVEIDCLTNSIWVMGSEAAGADDYVITATDSTGAVQTYQCNSTAEDIMNFTFTVQARDVQCSSAHSNAMTAETGPCSPVGIFSQVNCEDNVVSISWDPVPGAVSYTATLDFTVNTVCCTSAQNGWTSVACQGRTCNSSESREIARTAPCTPENLNYTLSCSTNLASMRWSLSSGGQLYRVTALSQDNQVDQCMSINSQCDLTNLQCGKTYTVNVTAEDMDCASKPSESVSIKTAQTQFNSFSFPLSHSSLHTSGPRSEVNCSSSTMLVSWTDSDGADSYMATVEDSYGQITTCQATTEGQCSVGALGCGLNYHVSVVASDGTCDSLPTDVINSPSVPCESQNIVSSYDCELNSALRVLSSSSLLLQVFFFKSSSSSSLLLLQVFFFKSYSNLLQVFFFKSSSKLLQVFISSSSLLVFKSSSSSSLLLLQVLFKSSSSLLLLQVFFFKSSSKLLQVFISSSSLLVFKSSSSSLLLLQVFFKASSSLYFFFLFKSSSSSFLLLLLLFFFFFFFFFFKSSSSSLLFKSSSSKSSSLLQVFFKSSSSLLSSLLQVFFFFFKSSSSSPCVPEILSTDYSVSIGQVFWALDLGAEYYTVEAVTDQGLSSQCDPTNDTYCALNDMKCSQTYVVTLTAYNDQCSSGISSNQTISITTEPCPPQNVQAEVRCGTNVATVNWEPSVGAVSYVVTLSGRNGQMLHCKTEETYCDIDGVECGVIYHTQAVAVGDTMNSTGSETVQLKPAPCTISSVNADVDCDNSSAVISWSAASGATSYQMIATATSGHQTTCETSGADCEVVDLECGQTYSVAAVSINDQCSLETATGVAFETRPCEPVNVGIDFRCDTATATLFWEDEDGVDLYETTAVSSSGVTTYCNSTTSPCLFTSLECGETYDFYVVARSGTCLSEPSEAVNVHTGDKRFYAMLYRLAVPANGLDVQGSCNNDTVELSWLNAAGAQLYTVEISGNLGYVTSLRTPDIVVEMDLPCGQLYTFTVQASDDTAPALSASPCVPVDVQSYTSCEDSIGAVSWSPTDGADYYIAFAVGLNGSVNAHTTNSTSYTWNNLNCGDFYTVYVTAHNDDCDSARSNSTTIRMASCIPQNLQTTFNCSMKVGHFSWDAVDTADSYIATAESNSGHKIQLSTNDTWADISEFSCGQEYFLSVQSVDQHCTSKPSPTAKLQSEPCPPTGVSSSMTCVANIAVISWNTSSGVDYYTATVTSEEGTTHTCFSDNEQCGIPTLRCGQSYSVSVVASNAACNSDPSHGSQLMSVPCVPTNVQASLNCSNNRATVSWDASDGALTYTVRAVSNDLESTCETSDLSCQLTDLVCGQAYTVQVVGNDDICSSLPSPATFFDSVPCTPVMGSAVIDCVTDTFIAEWMFTDGALNYVATGTAANGAVTTCSSNNTNCELSGLQCGQTYSVSVEAENSLCRSPSSNTVQAESAPCPSLGLSSSLNCSTNSITVQWQQSPGVDYFVEALGVEEDAATCTSSSDSCVLDSLLCGFTYNISVIAYNDVCNVSSATIQQHSVPCVPQNVRAEFDCENKDVQVTWEVTRGALTYRTVAQGLGGFTEVCDSNHTWCTFSQLACDMNYTFTVMASDDECSSHASDPVEIYTGTHPCEPQSVVTSMFCNNNTGLVSWEETDGVTSYSVQGRGPDGHTVSCNTVATSCQLPSMHCGQMYNLTVTANDGRCDNSQTHATLNSVPCSPTNVKASLLCHSNTVAVTWERASGATSYMAVAVSADGNFTSQCSNNETHCDLSDLQCGTVYSVVVRGVDDSCSSVDSAAATVHTAPCSPHNVVVTEQCAAGSMDVSWSPNPDADYFYVDGISSSGELLNCNTSSVSCSFSSLPCGLAYSFNVIAFRAIVPVHPVTSADQLSSVRLDLHKRTTQCDSSVITVMWKVSENMPIYVATAEGHDMSQIMCNSSSNSCQLTNATCGMKYTVIVSTSSVKCSSLRSPPYKIDTPPCAPQNVKAVQSCGNSGVTVSYDLSPVASHYRVEVTGPGFSQTCQSFSDNCTLTGLPCGEQFEIVVYALTENCTSPGTTLSYESGPCSPSGLRVEYNCDQLSAVLSWDPSVNTDEYFASAQTLDHAPLYCSSTADLSCTISGLLCGYNYSFGVEASNNVCNSSSAMPCAPTNIRVRMQLIGNRFWAMISWDRVTCLLDVEYQVTIAGHINDNPNTQMYIASYWLERPYYETPLPSSSTYKINVYAGTRPVSAIRATPRPESQNVFYDRTSGDVTWSISVLANHYSVYQVTDAGKIGLLIGARRRRDLSGALMDFDDALVPPSVKSVEVSGTSLTVEWGAVSGAAEYVVVIDENHENFESLVQTTDETKLSVSGLQPSTVYCLKVAAKNISRQSPYSQTKCIST</sequence>
<dbReference type="PANTHER" id="PTHR47135">
    <property type="entry name" value="FIBRONECTIN TYPE III DOMAIN-CONTAINING PROTEIN 7"/>
    <property type="match status" value="1"/>
</dbReference>
<dbReference type="InterPro" id="IPR036397">
    <property type="entry name" value="RNaseH_sf"/>
</dbReference>